<dbReference type="AlphaFoldDB" id="A0A074XHI8"/>
<dbReference type="GO" id="GO:0000025">
    <property type="term" value="P:maltose catabolic process"/>
    <property type="evidence" value="ECO:0007669"/>
    <property type="project" value="TreeGrafter"/>
</dbReference>
<dbReference type="SUPFAM" id="SSF51445">
    <property type="entry name" value="(Trans)glycosidases"/>
    <property type="match status" value="1"/>
</dbReference>
<dbReference type="EMBL" id="KL584708">
    <property type="protein sequence ID" value="KEQ74036.1"/>
    <property type="molecule type" value="Genomic_DNA"/>
</dbReference>
<dbReference type="GO" id="GO:0004575">
    <property type="term" value="F:sucrose alpha-glucosidase activity"/>
    <property type="evidence" value="ECO:0007669"/>
    <property type="project" value="TreeGrafter"/>
</dbReference>
<evidence type="ECO:0000313" key="7">
    <source>
        <dbReference type="EMBL" id="KEQ74036.1"/>
    </source>
</evidence>
<dbReference type="SUPFAM" id="SSF51011">
    <property type="entry name" value="Glycosyl hydrolase domain"/>
    <property type="match status" value="1"/>
</dbReference>
<dbReference type="Gene3D" id="3.90.400.10">
    <property type="entry name" value="Oligo-1,6-glucosidase, Domain 2"/>
    <property type="match status" value="1"/>
</dbReference>
<dbReference type="RefSeq" id="XP_013428048.1">
    <property type="nucleotide sequence ID" value="XM_013572594.1"/>
</dbReference>
<dbReference type="GO" id="GO:0033934">
    <property type="term" value="F:glucan 1,4-alpha-maltotriohydrolase activity"/>
    <property type="evidence" value="ECO:0007669"/>
    <property type="project" value="TreeGrafter"/>
</dbReference>
<dbReference type="GO" id="GO:0005987">
    <property type="term" value="P:sucrose catabolic process"/>
    <property type="evidence" value="ECO:0007669"/>
    <property type="project" value="TreeGrafter"/>
</dbReference>
<dbReference type="GeneID" id="25410350"/>
<dbReference type="STRING" id="1043004.A0A074XHI8"/>
<dbReference type="Proteomes" id="UP000027730">
    <property type="component" value="Unassembled WGS sequence"/>
</dbReference>
<dbReference type="Pfam" id="PF16657">
    <property type="entry name" value="Malt_amylase_C"/>
    <property type="match status" value="1"/>
</dbReference>
<keyword evidence="3" id="KW-0325">Glycoprotein</keyword>
<feature type="domain" description="Glycosyl hydrolase family 13 catalytic" evidence="6">
    <location>
        <begin position="20"/>
        <end position="443"/>
    </location>
</feature>
<keyword evidence="5" id="KW-0462">Maltose metabolism</keyword>
<dbReference type="InterPro" id="IPR017853">
    <property type="entry name" value="GH"/>
</dbReference>
<keyword evidence="4" id="KW-0326">Glycosidase</keyword>
<dbReference type="FunFam" id="3.20.20.80:FF:000064">
    <property type="entry name" value="Oligo-1,6-glucosidase"/>
    <property type="match status" value="1"/>
</dbReference>
<dbReference type="GO" id="GO:0004556">
    <property type="term" value="F:alpha-amylase activity"/>
    <property type="evidence" value="ECO:0007669"/>
    <property type="project" value="TreeGrafter"/>
</dbReference>
<evidence type="ECO:0000313" key="8">
    <source>
        <dbReference type="Proteomes" id="UP000027730"/>
    </source>
</evidence>
<accession>A0A074XHI8</accession>
<evidence type="ECO:0000256" key="5">
    <source>
        <dbReference type="ARBA" id="ARBA00026248"/>
    </source>
</evidence>
<protein>
    <submittedName>
        <fullName evidence="7">Glycoside hydrolase</fullName>
    </submittedName>
</protein>
<dbReference type="InterPro" id="IPR006047">
    <property type="entry name" value="GH13_cat_dom"/>
</dbReference>
<dbReference type="PANTHER" id="PTHR10357:SF232">
    <property type="entry name" value="GLYCOSYL HYDROLASE FAMILY 13 CATALYTIC DOMAIN-CONTAINING PROTEIN"/>
    <property type="match status" value="1"/>
</dbReference>
<dbReference type="InterPro" id="IPR045857">
    <property type="entry name" value="O16G_dom_2"/>
</dbReference>
<evidence type="ECO:0000256" key="4">
    <source>
        <dbReference type="ARBA" id="ARBA00023295"/>
    </source>
</evidence>
<evidence type="ECO:0000256" key="2">
    <source>
        <dbReference type="ARBA" id="ARBA00022801"/>
    </source>
</evidence>
<dbReference type="HOGENOM" id="CLU_006462_1_1_1"/>
<evidence type="ECO:0000256" key="3">
    <source>
        <dbReference type="ARBA" id="ARBA00023180"/>
    </source>
</evidence>
<dbReference type="Gene3D" id="2.60.40.1180">
    <property type="entry name" value="Golgi alpha-mannosidase II"/>
    <property type="match status" value="1"/>
</dbReference>
<dbReference type="CDD" id="cd11333">
    <property type="entry name" value="AmyAc_SI_OligoGlu_DGase"/>
    <property type="match status" value="1"/>
</dbReference>
<keyword evidence="2 7" id="KW-0378">Hydrolase</keyword>
<dbReference type="GO" id="GO:0004574">
    <property type="term" value="F:oligo-1,6-glucosidase activity"/>
    <property type="evidence" value="ECO:0007669"/>
    <property type="project" value="TreeGrafter"/>
</dbReference>
<dbReference type="InterPro" id="IPR013780">
    <property type="entry name" value="Glyco_hydro_b"/>
</dbReference>
<dbReference type="Gene3D" id="3.20.20.80">
    <property type="entry name" value="Glycosidases"/>
    <property type="match status" value="1"/>
</dbReference>
<dbReference type="Pfam" id="PF00128">
    <property type="entry name" value="Alpha-amylase"/>
    <property type="match status" value="1"/>
</dbReference>
<gene>
    <name evidence="7" type="ORF">M436DRAFT_45515</name>
</gene>
<dbReference type="PANTHER" id="PTHR10357">
    <property type="entry name" value="ALPHA-AMYLASE FAMILY MEMBER"/>
    <property type="match status" value="1"/>
</dbReference>
<name>A0A074XHI8_9PEZI</name>
<comment type="similarity">
    <text evidence="1">Belongs to the glycosyl hydrolase 13 family.</text>
</comment>
<dbReference type="SMART" id="SM00642">
    <property type="entry name" value="Aamy"/>
    <property type="match status" value="1"/>
</dbReference>
<proteinExistence type="inferred from homology"/>
<keyword evidence="8" id="KW-1185">Reference proteome</keyword>
<dbReference type="FunFam" id="3.90.400.10:FF:000001">
    <property type="entry name" value="Maltase A3, isoform A"/>
    <property type="match status" value="1"/>
</dbReference>
<reference evidence="7 8" key="1">
    <citation type="journal article" date="2014" name="BMC Genomics">
        <title>Genome sequencing of four Aureobasidium pullulans varieties: biotechnological potential, stress tolerance, and description of new species.</title>
        <authorList>
            <person name="Gostin Ar C."/>
            <person name="Ohm R.A."/>
            <person name="Kogej T."/>
            <person name="Sonjak S."/>
            <person name="Turk M."/>
            <person name="Zajc J."/>
            <person name="Zalar P."/>
            <person name="Grube M."/>
            <person name="Sun H."/>
            <person name="Han J."/>
            <person name="Sharma A."/>
            <person name="Chiniquy J."/>
            <person name="Ngan C.Y."/>
            <person name="Lipzen A."/>
            <person name="Barry K."/>
            <person name="Grigoriev I.V."/>
            <person name="Gunde-Cimerman N."/>
        </authorList>
    </citation>
    <scope>NUCLEOTIDE SEQUENCE [LARGE SCALE GENOMIC DNA]</scope>
    <source>
        <strain evidence="7 8">CBS 147.97</strain>
    </source>
</reference>
<evidence type="ECO:0000259" key="6">
    <source>
        <dbReference type="SMART" id="SM00642"/>
    </source>
</evidence>
<sequence length="603" mass="70441">MCEVSSINKQRWWKEAIVYQVYPASFLDSGAGTRPGWGDIPGITSKLDYLKHLGVDVLWLSPIYKSPQADMGYDIADYKDIDPVYGSLEDVDHLISELKKRDMRLMMDLVVNHTSDQHAWFLDSRSSKQSSKRDWYIWRPAKYDKDGTRQPPNNWSMILGEENSAWTYDEKTDEYYLSLFTAEQPDLNWENPDVREAVHDVLRFWLDRGCSGFRMDVINHISKVQTFPDADIVAPDHKYQPGYKYYCNGPRLHEWLKTMRAEVLDKYDTITVGEMPFVRDENEILKIVREDEKELNMIFIFEQVDIDNEIGKYRMTLRDWEADEIRKIFSHWQRLMIDKDGWNSLFIENHDNPRSCDRYFPSLPPSSSSPSSIQQGELAAKLLCLMMTTLAGTLYVYQGQELGMRNVPAEWDPEEYKDVETINYWKKMNNMYPNNKEKLDFARHVMQRKARDHSRTPVQWSAEPNAGFCKEGVTPWMRVNADYKQINAEAQRKQDDPDKLSVLQFWKRGLANRKEHKEVFVYGDFQVLDENDKKVFAYKRASEKEAFVLALNFSGDEVKWQIPETAKVKNWVAGNYTAGQPDKPTSGTITLRPYEGVLGTSEI</sequence>
<organism evidence="7 8">
    <name type="scientific">Aureobasidium namibiae CBS 147.97</name>
    <dbReference type="NCBI Taxonomy" id="1043004"/>
    <lineage>
        <taxon>Eukaryota</taxon>
        <taxon>Fungi</taxon>
        <taxon>Dikarya</taxon>
        <taxon>Ascomycota</taxon>
        <taxon>Pezizomycotina</taxon>
        <taxon>Dothideomycetes</taxon>
        <taxon>Dothideomycetidae</taxon>
        <taxon>Dothideales</taxon>
        <taxon>Saccotheciaceae</taxon>
        <taxon>Aureobasidium</taxon>
    </lineage>
</organism>
<dbReference type="OrthoDB" id="1740265at2759"/>
<dbReference type="FunFam" id="2.60.40.1180:FF:000007">
    <property type="entry name" value="Sucrose isomerase"/>
    <property type="match status" value="1"/>
</dbReference>
<dbReference type="InterPro" id="IPR032091">
    <property type="entry name" value="Malt_amylase-like_C"/>
</dbReference>
<evidence type="ECO:0000256" key="1">
    <source>
        <dbReference type="ARBA" id="ARBA00008061"/>
    </source>
</evidence>